<evidence type="ECO:0000313" key="3">
    <source>
        <dbReference type="Proteomes" id="UP000618319"/>
    </source>
</evidence>
<feature type="domain" description="KilA-N DNA-binding" evidence="1">
    <location>
        <begin position="19"/>
        <end position="82"/>
    </location>
</feature>
<dbReference type="Proteomes" id="UP000618319">
    <property type="component" value="Unassembled WGS sequence"/>
</dbReference>
<keyword evidence="3" id="KW-1185">Reference proteome</keyword>
<proteinExistence type="predicted"/>
<dbReference type="InterPro" id="IPR018873">
    <property type="entry name" value="KilA-N_DNA-bd_domain"/>
</dbReference>
<comment type="caution">
    <text evidence="2">The sequence shown here is derived from an EMBL/GenBank/DDBJ whole genome shotgun (WGS) entry which is preliminary data.</text>
</comment>
<organism evidence="2 3">
    <name type="scientific">Sphingobacterium pedocola</name>
    <dbReference type="NCBI Taxonomy" id="2082722"/>
    <lineage>
        <taxon>Bacteria</taxon>
        <taxon>Pseudomonadati</taxon>
        <taxon>Bacteroidota</taxon>
        <taxon>Sphingobacteriia</taxon>
        <taxon>Sphingobacteriales</taxon>
        <taxon>Sphingobacteriaceae</taxon>
        <taxon>Sphingobacterium</taxon>
    </lineage>
</organism>
<dbReference type="Pfam" id="PF10543">
    <property type="entry name" value="ORF6N"/>
    <property type="match status" value="1"/>
</dbReference>
<dbReference type="EMBL" id="PSKQ01000019">
    <property type="protein sequence ID" value="MBE8721204.1"/>
    <property type="molecule type" value="Genomic_DNA"/>
</dbReference>
<evidence type="ECO:0000259" key="1">
    <source>
        <dbReference type="Pfam" id="PF10543"/>
    </source>
</evidence>
<name>A0ABR9T7Z3_9SPHI</name>
<protein>
    <recommendedName>
        <fullName evidence="1">KilA-N DNA-binding domain-containing protein</fullName>
    </recommendedName>
</protein>
<gene>
    <name evidence="2" type="ORF">C4F40_10760</name>
</gene>
<reference evidence="2 3" key="1">
    <citation type="submission" date="2018-02" db="EMBL/GenBank/DDBJ databases">
        <title>Sphingobacterium KA21.</title>
        <authorList>
            <person name="Vasarhelyi B.M."/>
            <person name="Deshmukh S."/>
            <person name="Balint B."/>
            <person name="Kukolya J."/>
        </authorList>
    </citation>
    <scope>NUCLEOTIDE SEQUENCE [LARGE SCALE GENOMIC DNA]</scope>
    <source>
        <strain evidence="2 3">Ka21</strain>
    </source>
</reference>
<accession>A0ABR9T7Z3</accession>
<evidence type="ECO:0000313" key="2">
    <source>
        <dbReference type="EMBL" id="MBE8721204.1"/>
    </source>
</evidence>
<sequence length="109" mass="13312">MWDLKLEERERIDWLKGRDRDLAELYGVETKQLKRQVRRNIDRFPHDFMFELSKEAHEILRSQIGTLGHGEHAKYIPMVFGEYYSHGGPKLRRSVTVLRWRHILWTWHN</sequence>